<dbReference type="OrthoDB" id="9809878at2"/>
<dbReference type="PIRSF" id="PIRSF002070">
    <property type="entry name" value="SSB"/>
    <property type="match status" value="1"/>
</dbReference>
<dbReference type="InterPro" id="IPR000424">
    <property type="entry name" value="Primosome_PriB/ssb"/>
</dbReference>
<dbReference type="InterPro" id="IPR012340">
    <property type="entry name" value="NA-bd_OB-fold"/>
</dbReference>
<dbReference type="eggNOG" id="COG0629">
    <property type="taxonomic scope" value="Bacteria"/>
</dbReference>
<feature type="region of interest" description="Disordered" evidence="4">
    <location>
        <begin position="108"/>
        <end position="130"/>
    </location>
</feature>
<dbReference type="NCBIfam" id="TIGR00621">
    <property type="entry name" value="ssb"/>
    <property type="match status" value="1"/>
</dbReference>
<keyword evidence="1 2" id="KW-0238">DNA-binding</keyword>
<dbReference type="PROSITE" id="PS50935">
    <property type="entry name" value="SSB"/>
    <property type="match status" value="1"/>
</dbReference>
<dbReference type="CDD" id="cd04496">
    <property type="entry name" value="SSB_OBF"/>
    <property type="match status" value="1"/>
</dbReference>
<protein>
    <recommendedName>
        <fullName evidence="2 3">Single-stranded DNA-binding protein</fullName>
        <shortName evidence="2">SSB</shortName>
    </recommendedName>
</protein>
<evidence type="ECO:0000256" key="4">
    <source>
        <dbReference type="SAM" id="MobiDB-lite"/>
    </source>
</evidence>
<evidence type="ECO:0000256" key="1">
    <source>
        <dbReference type="ARBA" id="ARBA00023125"/>
    </source>
</evidence>
<dbReference type="PANTHER" id="PTHR10302:SF27">
    <property type="entry name" value="SINGLE-STRANDED DNA-BINDING PROTEIN"/>
    <property type="match status" value="1"/>
</dbReference>
<gene>
    <name evidence="5" type="ORF">DealDRAFT_2203</name>
</gene>
<name>C0GI94_DETAL</name>
<dbReference type="SUPFAM" id="SSF50249">
    <property type="entry name" value="Nucleic acid-binding proteins"/>
    <property type="match status" value="1"/>
</dbReference>
<dbReference type="EMBL" id="ACJM01000011">
    <property type="protein sequence ID" value="EEG76942.1"/>
    <property type="molecule type" value="Genomic_DNA"/>
</dbReference>
<dbReference type="STRING" id="555088.DealDRAFT_2203"/>
<comment type="caution">
    <text evidence="5">The sequence shown here is derived from an EMBL/GenBank/DDBJ whole genome shotgun (WGS) entry which is preliminary data.</text>
</comment>
<organism evidence="5 6">
    <name type="scientific">Dethiobacter alkaliphilus AHT 1</name>
    <dbReference type="NCBI Taxonomy" id="555088"/>
    <lineage>
        <taxon>Bacteria</taxon>
        <taxon>Bacillati</taxon>
        <taxon>Bacillota</taxon>
        <taxon>Dethiobacteria</taxon>
        <taxon>Dethiobacterales</taxon>
        <taxon>Dethiobacteraceae</taxon>
        <taxon>Dethiobacter</taxon>
    </lineage>
</organism>
<dbReference type="PANTHER" id="PTHR10302">
    <property type="entry name" value="SINGLE-STRANDED DNA-BINDING PROTEIN"/>
    <property type="match status" value="1"/>
</dbReference>
<evidence type="ECO:0000313" key="5">
    <source>
        <dbReference type="EMBL" id="EEG76942.1"/>
    </source>
</evidence>
<evidence type="ECO:0000313" key="6">
    <source>
        <dbReference type="Proteomes" id="UP000006443"/>
    </source>
</evidence>
<proteinExistence type="inferred from homology"/>
<evidence type="ECO:0000256" key="3">
    <source>
        <dbReference type="PIRNR" id="PIRNR002070"/>
    </source>
</evidence>
<evidence type="ECO:0000256" key="2">
    <source>
        <dbReference type="HAMAP-Rule" id="MF_00984"/>
    </source>
</evidence>
<dbReference type="GO" id="GO:0009295">
    <property type="term" value="C:nucleoid"/>
    <property type="evidence" value="ECO:0007669"/>
    <property type="project" value="TreeGrafter"/>
</dbReference>
<sequence>MLNRIVLIGRLTRDPELRYTPANGVAVASFTLAVNRRFSSQGGQKEADFIPIVVWRAQAENCAKYLGKGSLVAVEGRLQIRSYEDREGQKRTATEVVADSVQFLDTKEKRSFDGPPAFDDSMIGEDDVPF</sequence>
<dbReference type="GO" id="GO:0003697">
    <property type="term" value="F:single-stranded DNA binding"/>
    <property type="evidence" value="ECO:0007669"/>
    <property type="project" value="UniProtKB-UniRule"/>
</dbReference>
<comment type="caution">
    <text evidence="2">Lacks conserved residue(s) required for the propagation of feature annotation.</text>
</comment>
<reference evidence="5 6" key="1">
    <citation type="submission" date="2009-02" db="EMBL/GenBank/DDBJ databases">
        <title>Sequencing of the draft genome and assembly of Dethiobacter alkaliphilus AHT 1.</title>
        <authorList>
            <consortium name="US DOE Joint Genome Institute (JGI-PGF)"/>
            <person name="Lucas S."/>
            <person name="Copeland A."/>
            <person name="Lapidus A."/>
            <person name="Glavina del Rio T."/>
            <person name="Dalin E."/>
            <person name="Tice H."/>
            <person name="Bruce D."/>
            <person name="Goodwin L."/>
            <person name="Pitluck S."/>
            <person name="Larimer F."/>
            <person name="Land M.L."/>
            <person name="Hauser L."/>
            <person name="Muyzer G."/>
        </authorList>
    </citation>
    <scope>NUCLEOTIDE SEQUENCE [LARGE SCALE GENOMIC DNA]</scope>
    <source>
        <strain evidence="5 6">AHT 1</strain>
    </source>
</reference>
<dbReference type="Proteomes" id="UP000006443">
    <property type="component" value="Unassembled WGS sequence"/>
</dbReference>
<dbReference type="AlphaFoldDB" id="C0GI94"/>
<dbReference type="Pfam" id="PF00436">
    <property type="entry name" value="SSB"/>
    <property type="match status" value="1"/>
</dbReference>
<dbReference type="GO" id="GO:0006260">
    <property type="term" value="P:DNA replication"/>
    <property type="evidence" value="ECO:0007669"/>
    <property type="project" value="InterPro"/>
</dbReference>
<dbReference type="RefSeq" id="WP_008517385.1">
    <property type="nucleotide sequence ID" value="NZ_ACJM01000011.1"/>
</dbReference>
<comment type="subunit">
    <text evidence="2">Homotetramer.</text>
</comment>
<dbReference type="InterPro" id="IPR011344">
    <property type="entry name" value="ssDNA-bd"/>
</dbReference>
<dbReference type="Gene3D" id="2.40.50.140">
    <property type="entry name" value="Nucleic acid-binding proteins"/>
    <property type="match status" value="1"/>
</dbReference>
<dbReference type="HAMAP" id="MF_00984">
    <property type="entry name" value="SSB"/>
    <property type="match status" value="1"/>
</dbReference>
<accession>C0GI94</accession>
<keyword evidence="6" id="KW-1185">Reference proteome</keyword>